<dbReference type="KEGG" id="halt:IM660_02145"/>
<feature type="chain" id="PRO_5038381505" evidence="3">
    <location>
        <begin position="26"/>
        <end position="1262"/>
    </location>
</feature>
<proteinExistence type="predicted"/>
<dbReference type="SUPFAM" id="SSF101898">
    <property type="entry name" value="NHL repeat"/>
    <property type="match status" value="1"/>
</dbReference>
<dbReference type="SUPFAM" id="SSF82171">
    <property type="entry name" value="DPP6 N-terminal domain-like"/>
    <property type="match status" value="1"/>
</dbReference>
<evidence type="ECO:0000256" key="2">
    <source>
        <dbReference type="SAM" id="Phobius"/>
    </source>
</evidence>
<dbReference type="Proteomes" id="UP000593758">
    <property type="component" value="Chromosome"/>
</dbReference>
<gene>
    <name evidence="4" type="ORF">IM660_02145</name>
</gene>
<dbReference type="PANTHER" id="PTHR40274">
    <property type="entry name" value="VIRGINIAMYCIN B LYASE"/>
    <property type="match status" value="1"/>
</dbReference>
<feature type="region of interest" description="Disordered" evidence="1">
    <location>
        <begin position="1203"/>
        <end position="1224"/>
    </location>
</feature>
<feature type="signal peptide" evidence="3">
    <location>
        <begin position="1"/>
        <end position="25"/>
    </location>
</feature>
<keyword evidence="2" id="KW-0812">Transmembrane</keyword>
<dbReference type="AlphaFoldDB" id="A0A7M1SU81"/>
<evidence type="ECO:0000256" key="3">
    <source>
        <dbReference type="SAM" id="SignalP"/>
    </source>
</evidence>
<feature type="transmembrane region" description="Helical" evidence="2">
    <location>
        <begin position="1228"/>
        <end position="1248"/>
    </location>
</feature>
<reference evidence="4 5" key="1">
    <citation type="submission" date="2020-10" db="EMBL/GenBank/DDBJ databases">
        <title>Haloactinobacterium sp. RN3S43, a bacterium isolated from saline soil.</title>
        <authorList>
            <person name="Sun J.-Q."/>
        </authorList>
    </citation>
    <scope>NUCLEOTIDE SEQUENCE [LARGE SCALE GENOMIC DNA]</scope>
    <source>
        <strain evidence="4 5">RN3S43</strain>
    </source>
</reference>
<name>A0A7M1SU81_9MICO</name>
<dbReference type="Gene3D" id="2.130.10.10">
    <property type="entry name" value="YVTN repeat-like/Quinoprotein amine dehydrogenase"/>
    <property type="match status" value="4"/>
</dbReference>
<feature type="region of interest" description="Disordered" evidence="1">
    <location>
        <begin position="279"/>
        <end position="300"/>
    </location>
</feature>
<dbReference type="InterPro" id="IPR051344">
    <property type="entry name" value="Vgb"/>
</dbReference>
<sequence>MQRSMKFLAWLACALVGLVAIPVAAQPGHAAPEADNQTVWEEQDLGRPISGVATGSSGYTTDGSGREIAVVTAGGQPSVFSAVDVETGEQLMRAEIPANGAQVWQYVTMPDRSIYFGTTKIGGVFRFDPDSMELTQIDETPFGQPTIFAAAADDDGTIFFGTYPDSKVLSYNTVTGEWRDYGPVLAGEDYVRSMDVDGDYVYVGTGTSSRLARIEIVTGDVTEIPLPSEYANGTFVYGVSVREGLLFAVTRPANVMLVYSLDDEEWVDEIPNSVSHGVSPAFSSQESAGPLEGVDTASSGYTENASGDSMAIIADRGDPTVVRVVDVESGTQLISETIPRRGSQVWGYATAPDRRVYFGATGSGEVYRFDPDSLELETIAEMPFEQTHFFAAAADSDGRITFGTYPDGKVISYDPSNDQWRDYGTVVAGADYVRSLDVADGYVYAGTMGDARLMKLDLSSGDKVEIPLPVEYKDGTSVNAVSVRGEYVFVRSSPANVVLVYSLTEERWVDEVPNMIGYDISPIVTTVDTGEEREEVVLSSEGGEFVAYDLQSQDRRVISLSAPGAARGWGTYDLSLAGFPGSSIVTADGDGTFRAWSPQTGATETFEVRSGSGQVRTEVLLSLLGPEVVAYDLNTRERRVISMSVSGAARGWGLQEFSREDLPGESLVMARVNGTFLVWNPQTDVSETFRPDVARGEYFIRSMAAGPDGNAWVGGYIQGIGLADADTGDTRMFTASGQPESMTAHGDYMVYGTYGGGQLWSYDSTQSWAYGTNPGSGVTIGHEQDRPVTMTSAGDVVAVGSVPYYGELGGALSLYDPTTGDLEVFRNVVQDQSVLSLAYRDGLIYGGTGIWGGLGVEPTTDDGHLFIFDPETDEVIYSGVPVPGAGNVSALTFDDDGNLWGLTYGELFKFDPDSREVVHIETYMEGDSDNPYWTGRELFWNDGKLVGSTMLGWGSGERIFEIEPESLEMTVLVSDAINLAIDRNGSYYYSRGANLYRLVESDVDPVDGPQVSVTPAELSESRVADAGVTIVGTGFGPDSPVDLSVDGEDLGSAVADGDGAVEFTYAAELTAGEYVVALTAGVGGAQTVLTVTADADPDPDLQIPAEAPEEDALTPSSEGGISVPPIVDQGATIPVQIGSERAGERVGVWIFSDSVYLGAQTVGTDGSVVVTLPETFVGDHRIAVFAEDETVIGWAEIEILATGGGDPSSSEADGGGTEEPLPETGLDAGWPVLMALTACALGGVLLLLRRRALVHRTSRTPN</sequence>
<keyword evidence="2" id="KW-0472">Membrane</keyword>
<dbReference type="NCBIfam" id="TIGR01167">
    <property type="entry name" value="LPXTG_anchor"/>
    <property type="match status" value="1"/>
</dbReference>
<protein>
    <submittedName>
        <fullName evidence="4">LPXTG cell wall anchor domain-containing protein</fullName>
    </submittedName>
</protein>
<organism evidence="4 5">
    <name type="scientific">Ruania alkalisoli</name>
    <dbReference type="NCBI Taxonomy" id="2779775"/>
    <lineage>
        <taxon>Bacteria</taxon>
        <taxon>Bacillati</taxon>
        <taxon>Actinomycetota</taxon>
        <taxon>Actinomycetes</taxon>
        <taxon>Micrococcales</taxon>
        <taxon>Ruaniaceae</taxon>
        <taxon>Ruania</taxon>
    </lineage>
</organism>
<evidence type="ECO:0000313" key="4">
    <source>
        <dbReference type="EMBL" id="QOR71136.1"/>
    </source>
</evidence>
<keyword evidence="5" id="KW-1185">Reference proteome</keyword>
<evidence type="ECO:0000313" key="5">
    <source>
        <dbReference type="Proteomes" id="UP000593758"/>
    </source>
</evidence>
<accession>A0A7M1SU81</accession>
<dbReference type="SUPFAM" id="SSF63829">
    <property type="entry name" value="Calcium-dependent phosphotriesterase"/>
    <property type="match status" value="1"/>
</dbReference>
<keyword evidence="3" id="KW-0732">Signal</keyword>
<dbReference type="RefSeq" id="WP_193497804.1">
    <property type="nucleotide sequence ID" value="NZ_CP063169.1"/>
</dbReference>
<dbReference type="PANTHER" id="PTHR40274:SF3">
    <property type="entry name" value="VIRGINIAMYCIN B LYASE"/>
    <property type="match status" value="1"/>
</dbReference>
<evidence type="ECO:0000256" key="1">
    <source>
        <dbReference type="SAM" id="MobiDB-lite"/>
    </source>
</evidence>
<keyword evidence="2" id="KW-1133">Transmembrane helix</keyword>
<dbReference type="EMBL" id="CP063169">
    <property type="protein sequence ID" value="QOR71136.1"/>
    <property type="molecule type" value="Genomic_DNA"/>
</dbReference>
<dbReference type="InterPro" id="IPR015943">
    <property type="entry name" value="WD40/YVTN_repeat-like_dom_sf"/>
</dbReference>